<evidence type="ECO:0000313" key="5">
    <source>
        <dbReference type="Proteomes" id="UP000192756"/>
    </source>
</evidence>
<dbReference type="Proteomes" id="UP000192756">
    <property type="component" value="Unassembled WGS sequence"/>
</dbReference>
<dbReference type="GO" id="GO:0016989">
    <property type="term" value="F:sigma factor antagonist activity"/>
    <property type="evidence" value="ECO:0007669"/>
    <property type="project" value="TreeGrafter"/>
</dbReference>
<accession>A0A1W1ZVR9</accession>
<evidence type="ECO:0000313" key="4">
    <source>
        <dbReference type="EMBL" id="SMC52520.1"/>
    </source>
</evidence>
<proteinExistence type="predicted"/>
<dbReference type="PANTHER" id="PTHR30273">
    <property type="entry name" value="PERIPLASMIC SIGNAL SENSOR AND SIGMA FACTOR ACTIVATOR FECR-RELATED"/>
    <property type="match status" value="1"/>
</dbReference>
<name>A0A1W1ZVR9_9SPHI</name>
<organism evidence="4 5">
    <name type="scientific">Pedobacter africanus</name>
    <dbReference type="NCBI Taxonomy" id="151894"/>
    <lineage>
        <taxon>Bacteria</taxon>
        <taxon>Pseudomonadati</taxon>
        <taxon>Bacteroidota</taxon>
        <taxon>Sphingobacteriia</taxon>
        <taxon>Sphingobacteriales</taxon>
        <taxon>Sphingobacteriaceae</taxon>
        <taxon>Pedobacter</taxon>
    </lineage>
</organism>
<keyword evidence="1" id="KW-1133">Transmembrane helix</keyword>
<dbReference type="STRING" id="151894.SAMN04488524_1017"/>
<dbReference type="Pfam" id="PF04773">
    <property type="entry name" value="FecR"/>
    <property type="match status" value="1"/>
</dbReference>
<feature type="transmembrane region" description="Helical" evidence="1">
    <location>
        <begin position="82"/>
        <end position="103"/>
    </location>
</feature>
<protein>
    <submittedName>
        <fullName evidence="4">FecR family protein</fullName>
    </submittedName>
</protein>
<feature type="domain" description="FecR protein" evidence="2">
    <location>
        <begin position="186"/>
        <end position="280"/>
    </location>
</feature>
<keyword evidence="1" id="KW-0812">Transmembrane</keyword>
<keyword evidence="5" id="KW-1185">Reference proteome</keyword>
<feature type="domain" description="Protein FecR C-terminal" evidence="3">
    <location>
        <begin position="322"/>
        <end position="390"/>
    </location>
</feature>
<dbReference type="Gene3D" id="2.60.120.1440">
    <property type="match status" value="1"/>
</dbReference>
<dbReference type="InterPro" id="IPR006860">
    <property type="entry name" value="FecR"/>
</dbReference>
<dbReference type="AlphaFoldDB" id="A0A1W1ZVR9"/>
<evidence type="ECO:0000259" key="3">
    <source>
        <dbReference type="Pfam" id="PF16344"/>
    </source>
</evidence>
<sequence length="392" mass="43817">MNFSRLEYLLNQYALNQCSKKELLELMSLIGQNESTEDLKLSLRNLWNGLNDQDEVPPIDQEKIYAQIMASQDFPKSKKNRLWQPLAAAVAAVVLLCIAFYSFNGSQALDQFTALAKPVKYHIKPGTNKATLRLANGSTINLNNSAEPSLTNYGNIQIKKNSHGQIIYQVIADSTDARLASSYNVFTTPKGGQYEIILADGSKVFLNANSSLTFPTVFSATQRNVVLKGEAYFEIAKNKKKPFKVSANGTEIKVLGTHFNVMAYEDEPLLKTTLFEGSVQVNTNTATKTIKPGQQAVTYKNQSAIDINESKPDEDLAWKNGYFLFQDEGIESVMRKIARWYDVEVVYKESIPGGEFGGKISRYENILDVLKPLELTGSVHFKLEGRRIIVTQ</sequence>
<dbReference type="InterPro" id="IPR012373">
    <property type="entry name" value="Ferrdict_sens_TM"/>
</dbReference>
<evidence type="ECO:0000256" key="1">
    <source>
        <dbReference type="SAM" id="Phobius"/>
    </source>
</evidence>
<reference evidence="5" key="1">
    <citation type="submission" date="2017-04" db="EMBL/GenBank/DDBJ databases">
        <authorList>
            <person name="Varghese N."/>
            <person name="Submissions S."/>
        </authorList>
    </citation>
    <scope>NUCLEOTIDE SEQUENCE [LARGE SCALE GENOMIC DNA]</scope>
    <source>
        <strain evidence="5">DSM 12126</strain>
    </source>
</reference>
<evidence type="ECO:0000259" key="2">
    <source>
        <dbReference type="Pfam" id="PF04773"/>
    </source>
</evidence>
<dbReference type="FunFam" id="2.60.120.1440:FF:000001">
    <property type="entry name" value="Putative anti-sigma factor"/>
    <property type="match status" value="1"/>
</dbReference>
<dbReference type="Gene3D" id="3.55.50.30">
    <property type="match status" value="1"/>
</dbReference>
<keyword evidence="1" id="KW-0472">Membrane</keyword>
<dbReference type="PANTHER" id="PTHR30273:SF2">
    <property type="entry name" value="PROTEIN FECR"/>
    <property type="match status" value="1"/>
</dbReference>
<dbReference type="Pfam" id="PF16344">
    <property type="entry name" value="FecR_C"/>
    <property type="match status" value="1"/>
</dbReference>
<dbReference type="InterPro" id="IPR032508">
    <property type="entry name" value="FecR_C"/>
</dbReference>
<gene>
    <name evidence="4" type="ORF">SAMN04488524_1017</name>
</gene>
<dbReference type="EMBL" id="FWXT01000001">
    <property type="protein sequence ID" value="SMC52520.1"/>
    <property type="molecule type" value="Genomic_DNA"/>
</dbReference>